<dbReference type="GO" id="GO:0007157">
    <property type="term" value="P:heterophilic cell-cell adhesion via plasma membrane cell adhesion molecules"/>
    <property type="evidence" value="ECO:0007669"/>
    <property type="project" value="TreeGrafter"/>
</dbReference>
<dbReference type="SUPFAM" id="SSF57196">
    <property type="entry name" value="EGF/Laminin"/>
    <property type="match status" value="2"/>
</dbReference>
<dbReference type="PROSITE" id="PS01186">
    <property type="entry name" value="EGF_2"/>
    <property type="match status" value="2"/>
</dbReference>
<keyword evidence="3" id="KW-0677">Repeat</keyword>
<dbReference type="PANTHER" id="PTHR24049">
    <property type="entry name" value="CRUMBS FAMILY MEMBER"/>
    <property type="match status" value="1"/>
</dbReference>
<dbReference type="InterPro" id="IPR000742">
    <property type="entry name" value="EGF"/>
</dbReference>
<protein>
    <recommendedName>
        <fullName evidence="6">EGF-like domain-containing protein</fullName>
    </recommendedName>
</protein>
<feature type="disulfide bond" evidence="5">
    <location>
        <begin position="197"/>
        <end position="206"/>
    </location>
</feature>
<keyword evidence="2" id="KW-0732">Signal</keyword>
<dbReference type="SMART" id="SM00181">
    <property type="entry name" value="EGF"/>
    <property type="match status" value="4"/>
</dbReference>
<dbReference type="GO" id="GO:0032991">
    <property type="term" value="C:protein-containing complex"/>
    <property type="evidence" value="ECO:0007669"/>
    <property type="project" value="TreeGrafter"/>
</dbReference>
<evidence type="ECO:0000256" key="2">
    <source>
        <dbReference type="ARBA" id="ARBA00022729"/>
    </source>
</evidence>
<evidence type="ECO:0000256" key="1">
    <source>
        <dbReference type="ARBA" id="ARBA00022536"/>
    </source>
</evidence>
<dbReference type="InterPro" id="IPR051022">
    <property type="entry name" value="Notch_Cell-Fate_Det"/>
</dbReference>
<comment type="caution">
    <text evidence="7">The sequence shown here is derived from an EMBL/GenBank/DDBJ whole genome shotgun (WGS) entry which is preliminary data.</text>
</comment>
<evidence type="ECO:0000256" key="5">
    <source>
        <dbReference type="PROSITE-ProRule" id="PRU00076"/>
    </source>
</evidence>
<name>A0A818B7F8_9BILA</name>
<accession>A0A818B7F8</accession>
<feature type="disulfide bond" evidence="5">
    <location>
        <begin position="241"/>
        <end position="250"/>
    </location>
</feature>
<dbReference type="PANTHER" id="PTHR24049:SF22">
    <property type="entry name" value="DROSOPHILA CRUMBS HOMOLOG"/>
    <property type="match status" value="1"/>
</dbReference>
<evidence type="ECO:0000259" key="6">
    <source>
        <dbReference type="PROSITE" id="PS50026"/>
    </source>
</evidence>
<evidence type="ECO:0000313" key="7">
    <source>
        <dbReference type="EMBL" id="CAF3416296.1"/>
    </source>
</evidence>
<evidence type="ECO:0000256" key="3">
    <source>
        <dbReference type="ARBA" id="ARBA00022737"/>
    </source>
</evidence>
<dbReference type="EMBL" id="CAJOBR010000367">
    <property type="protein sequence ID" value="CAF4501134.1"/>
    <property type="molecule type" value="Genomic_DNA"/>
</dbReference>
<organism evidence="7 9">
    <name type="scientific">Rotaria socialis</name>
    <dbReference type="NCBI Taxonomy" id="392032"/>
    <lineage>
        <taxon>Eukaryota</taxon>
        <taxon>Metazoa</taxon>
        <taxon>Spiralia</taxon>
        <taxon>Gnathifera</taxon>
        <taxon>Rotifera</taxon>
        <taxon>Eurotatoria</taxon>
        <taxon>Bdelloidea</taxon>
        <taxon>Philodinida</taxon>
        <taxon>Philodinidae</taxon>
        <taxon>Rotaria</taxon>
    </lineage>
</organism>
<gene>
    <name evidence="7" type="ORF">GRG538_LOCUS11366</name>
    <name evidence="8" type="ORF">QYT958_LOCUS4688</name>
</gene>
<evidence type="ECO:0000313" key="8">
    <source>
        <dbReference type="EMBL" id="CAF4501134.1"/>
    </source>
</evidence>
<dbReference type="GO" id="GO:0045197">
    <property type="term" value="P:establishment or maintenance of epithelial cell apical/basal polarity"/>
    <property type="evidence" value="ECO:0007669"/>
    <property type="project" value="TreeGrafter"/>
</dbReference>
<dbReference type="PROSITE" id="PS00022">
    <property type="entry name" value="EGF_1"/>
    <property type="match status" value="2"/>
</dbReference>
<dbReference type="AlphaFoldDB" id="A0A818B7F8"/>
<dbReference type="PROSITE" id="PS50026">
    <property type="entry name" value="EGF_3"/>
    <property type="match status" value="2"/>
</dbReference>
<keyword evidence="1 5" id="KW-0245">EGF-like domain</keyword>
<sequence>MTKSSSDIKAISHIVKEHSHFCHIEQLASSGNPCQLDATYTPAAGYQCIVHASETICTCPIGFELNRPCRPCTRTNPADNICKNGTGRLIMCLDTVDFGSTYACLCNDPRTNQEAVTLDPNCDLSVTETSSMPTTPSLNCQNGGVPANGFCNCPSGSVGPFCGTLDNSKLCDRIICKNSGACAIRKKAAGYESVCLCRAGYSGEACELTGTAGFCSSTSCQNNGACREEVIGATRNAYCHCQAGYSGTKCEIRHFTCTKAGKFSDSNMSDQGDYFECTPLGAGFRIEQKSCPDGLRFNTFFGLCTY</sequence>
<dbReference type="Proteomes" id="UP000663848">
    <property type="component" value="Unassembled WGS sequence"/>
</dbReference>
<feature type="domain" description="EGF-like" evidence="6">
    <location>
        <begin position="167"/>
        <end position="207"/>
    </location>
</feature>
<feature type="domain" description="EGF-like" evidence="6">
    <location>
        <begin position="211"/>
        <end position="251"/>
    </location>
</feature>
<dbReference type="Gene3D" id="2.10.25.10">
    <property type="entry name" value="Laminin"/>
    <property type="match status" value="2"/>
</dbReference>
<reference evidence="7" key="1">
    <citation type="submission" date="2021-02" db="EMBL/GenBank/DDBJ databases">
        <authorList>
            <person name="Nowell W R."/>
        </authorList>
    </citation>
    <scope>NUCLEOTIDE SEQUENCE</scope>
</reference>
<proteinExistence type="predicted"/>
<comment type="caution">
    <text evidence="5">Lacks conserved residue(s) required for the propagation of feature annotation.</text>
</comment>
<dbReference type="Proteomes" id="UP000663872">
    <property type="component" value="Unassembled WGS sequence"/>
</dbReference>
<evidence type="ECO:0000313" key="9">
    <source>
        <dbReference type="Proteomes" id="UP000663872"/>
    </source>
</evidence>
<evidence type="ECO:0000256" key="4">
    <source>
        <dbReference type="ARBA" id="ARBA00023157"/>
    </source>
</evidence>
<dbReference type="GO" id="GO:0005886">
    <property type="term" value="C:plasma membrane"/>
    <property type="evidence" value="ECO:0007669"/>
    <property type="project" value="TreeGrafter"/>
</dbReference>
<keyword evidence="4 5" id="KW-1015">Disulfide bond</keyword>
<dbReference type="EMBL" id="CAJNYT010001514">
    <property type="protein sequence ID" value="CAF3416296.1"/>
    <property type="molecule type" value="Genomic_DNA"/>
</dbReference>